<sequence>MDPDRLVADDVESNALAPAQGTAPTTSRPNDSKFVRTNLAASQPPPSQIPVVPQVVDTN</sequence>
<feature type="region of interest" description="Disordered" evidence="1">
    <location>
        <begin position="1"/>
        <end position="32"/>
    </location>
</feature>
<evidence type="ECO:0000313" key="3">
    <source>
        <dbReference type="Proteomes" id="UP000325315"/>
    </source>
</evidence>
<dbReference type="EMBL" id="SMMG02000005">
    <property type="protein sequence ID" value="KAA3473522.1"/>
    <property type="molecule type" value="Genomic_DNA"/>
</dbReference>
<dbReference type="AlphaFoldDB" id="A0A5B6VX69"/>
<accession>A0A5B6VX69</accession>
<protein>
    <submittedName>
        <fullName evidence="2">RuBisCO large subunit-binding protein subunit alpha, chloroplastic-like</fullName>
    </submittedName>
</protein>
<evidence type="ECO:0000313" key="2">
    <source>
        <dbReference type="EMBL" id="KAA3473522.1"/>
    </source>
</evidence>
<keyword evidence="3" id="KW-1185">Reference proteome</keyword>
<comment type="caution">
    <text evidence="2">The sequence shown here is derived from an EMBL/GenBank/DDBJ whole genome shotgun (WGS) entry which is preliminary data.</text>
</comment>
<dbReference type="Proteomes" id="UP000325315">
    <property type="component" value="Unassembled WGS sequence"/>
</dbReference>
<evidence type="ECO:0000256" key="1">
    <source>
        <dbReference type="SAM" id="MobiDB-lite"/>
    </source>
</evidence>
<reference evidence="3" key="1">
    <citation type="journal article" date="2019" name="Plant Biotechnol. J.">
        <title>Genome sequencing of the Australian wild diploid species Gossypium australe highlights disease resistance and delayed gland morphogenesis.</title>
        <authorList>
            <person name="Cai Y."/>
            <person name="Cai X."/>
            <person name="Wang Q."/>
            <person name="Wang P."/>
            <person name="Zhang Y."/>
            <person name="Cai C."/>
            <person name="Xu Y."/>
            <person name="Wang K."/>
            <person name="Zhou Z."/>
            <person name="Wang C."/>
            <person name="Geng S."/>
            <person name="Li B."/>
            <person name="Dong Q."/>
            <person name="Hou Y."/>
            <person name="Wang H."/>
            <person name="Ai P."/>
            <person name="Liu Z."/>
            <person name="Yi F."/>
            <person name="Sun M."/>
            <person name="An G."/>
            <person name="Cheng J."/>
            <person name="Zhang Y."/>
            <person name="Shi Q."/>
            <person name="Xie Y."/>
            <person name="Shi X."/>
            <person name="Chang Y."/>
            <person name="Huang F."/>
            <person name="Chen Y."/>
            <person name="Hong S."/>
            <person name="Mi L."/>
            <person name="Sun Q."/>
            <person name="Zhang L."/>
            <person name="Zhou B."/>
            <person name="Peng R."/>
            <person name="Zhang X."/>
            <person name="Liu F."/>
        </authorList>
    </citation>
    <scope>NUCLEOTIDE SEQUENCE [LARGE SCALE GENOMIC DNA]</scope>
    <source>
        <strain evidence="3">cv. PA1801</strain>
    </source>
</reference>
<gene>
    <name evidence="2" type="ORF">EPI10_023889</name>
</gene>
<proteinExistence type="predicted"/>
<organism evidence="2 3">
    <name type="scientific">Gossypium australe</name>
    <dbReference type="NCBI Taxonomy" id="47621"/>
    <lineage>
        <taxon>Eukaryota</taxon>
        <taxon>Viridiplantae</taxon>
        <taxon>Streptophyta</taxon>
        <taxon>Embryophyta</taxon>
        <taxon>Tracheophyta</taxon>
        <taxon>Spermatophyta</taxon>
        <taxon>Magnoliopsida</taxon>
        <taxon>eudicotyledons</taxon>
        <taxon>Gunneridae</taxon>
        <taxon>Pentapetalae</taxon>
        <taxon>rosids</taxon>
        <taxon>malvids</taxon>
        <taxon>Malvales</taxon>
        <taxon>Malvaceae</taxon>
        <taxon>Malvoideae</taxon>
        <taxon>Gossypium</taxon>
    </lineage>
</organism>
<name>A0A5B6VX69_9ROSI</name>